<gene>
    <name evidence="4" type="ORF">NOSIN_15470</name>
</gene>
<feature type="signal peptide" evidence="2">
    <location>
        <begin position="1"/>
        <end position="19"/>
    </location>
</feature>
<dbReference type="RefSeq" id="WP_077691455.1">
    <property type="nucleotide sequence ID" value="NZ_MCOK01000001.1"/>
</dbReference>
<dbReference type="PROSITE" id="PS51257">
    <property type="entry name" value="PROKAR_LIPOPROTEIN"/>
    <property type="match status" value="1"/>
</dbReference>
<dbReference type="PANTHER" id="PTHR36933">
    <property type="entry name" value="SLL0788 PROTEIN"/>
    <property type="match status" value="1"/>
</dbReference>
<evidence type="ECO:0000259" key="3">
    <source>
        <dbReference type="Pfam" id="PF03713"/>
    </source>
</evidence>
<keyword evidence="5" id="KW-1185">Reference proteome</keyword>
<feature type="domain" description="DUF305" evidence="3">
    <location>
        <begin position="63"/>
        <end position="231"/>
    </location>
</feature>
<dbReference type="STRING" id="501010.NOSIN_15470"/>
<evidence type="ECO:0000313" key="5">
    <source>
        <dbReference type="Proteomes" id="UP000189004"/>
    </source>
</evidence>
<feature type="chain" id="PRO_5012640815" evidence="2">
    <location>
        <begin position="20"/>
        <end position="236"/>
    </location>
</feature>
<accession>A0A1V3C2V9</accession>
<evidence type="ECO:0000256" key="2">
    <source>
        <dbReference type="SAM" id="SignalP"/>
    </source>
</evidence>
<dbReference type="AlphaFoldDB" id="A0A1V3C2V9"/>
<dbReference type="InterPro" id="IPR012347">
    <property type="entry name" value="Ferritin-like"/>
</dbReference>
<evidence type="ECO:0000313" key="4">
    <source>
        <dbReference type="EMBL" id="OOC55033.1"/>
    </source>
</evidence>
<dbReference type="Pfam" id="PF03713">
    <property type="entry name" value="DUF305"/>
    <property type="match status" value="1"/>
</dbReference>
<keyword evidence="2" id="KW-0732">Signal</keyword>
<dbReference type="Gene3D" id="1.20.1260.10">
    <property type="match status" value="1"/>
</dbReference>
<reference evidence="5" key="1">
    <citation type="submission" date="2016-08" db="EMBL/GenBank/DDBJ databases">
        <authorList>
            <person name="Tokovenko B."/>
            <person name="Kalinowski J."/>
        </authorList>
    </citation>
    <scope>NUCLEOTIDE SEQUENCE [LARGE SCALE GENOMIC DNA]</scope>
    <source>
        <strain evidence="5">UTMC102</strain>
    </source>
</reference>
<organism evidence="4 5">
    <name type="scientific">Nocardiopsis sinuspersici</name>
    <dbReference type="NCBI Taxonomy" id="501010"/>
    <lineage>
        <taxon>Bacteria</taxon>
        <taxon>Bacillati</taxon>
        <taxon>Actinomycetota</taxon>
        <taxon>Actinomycetes</taxon>
        <taxon>Streptosporangiales</taxon>
        <taxon>Nocardiopsidaceae</taxon>
        <taxon>Nocardiopsis</taxon>
    </lineage>
</organism>
<feature type="region of interest" description="Disordered" evidence="1">
    <location>
        <begin position="24"/>
        <end position="46"/>
    </location>
</feature>
<dbReference type="Proteomes" id="UP000189004">
    <property type="component" value="Unassembled WGS sequence"/>
</dbReference>
<dbReference type="InterPro" id="IPR005183">
    <property type="entry name" value="DUF305_CopM-like"/>
</dbReference>
<dbReference type="EMBL" id="MCOK01000001">
    <property type="protein sequence ID" value="OOC55033.1"/>
    <property type="molecule type" value="Genomic_DNA"/>
</dbReference>
<name>A0A1V3C2V9_9ACTN</name>
<dbReference type="OrthoDB" id="26872at2"/>
<proteinExistence type="predicted"/>
<sequence length="236" mass="25256">MRRLALAAGTALALLGASACTGDDGGQESANVIAPGAPGESSSPATADQIAALAEEQGHNEADVTYLVQMIEHHSQALEMTDLVPERYERDGIKTIADRISAAQGPEITAMESWLEESVFGPARENPAHQNFCGLEGDGTHHGEDGDVPACDLEVDHDDMPGMASEEEMERLAAAEGDEFDRLFVELMTVHHEGAVTMAEDVLAEGKDQTVMRMANDVIAEQNADIARMELVLEEE</sequence>
<protein>
    <submittedName>
        <fullName evidence="4">DUF305 domain-containing protein</fullName>
    </submittedName>
</protein>
<evidence type="ECO:0000256" key="1">
    <source>
        <dbReference type="SAM" id="MobiDB-lite"/>
    </source>
</evidence>
<dbReference type="PANTHER" id="PTHR36933:SF1">
    <property type="entry name" value="SLL0788 PROTEIN"/>
    <property type="match status" value="1"/>
</dbReference>
<comment type="caution">
    <text evidence="4">The sequence shown here is derived from an EMBL/GenBank/DDBJ whole genome shotgun (WGS) entry which is preliminary data.</text>
</comment>